<dbReference type="InterPro" id="IPR012600">
    <property type="entry name" value="Propeptide_C25"/>
</dbReference>
<dbReference type="STRING" id="755732.Fluta_0010"/>
<feature type="signal peptide" evidence="8">
    <location>
        <begin position="1"/>
        <end position="19"/>
    </location>
</feature>
<evidence type="ECO:0000256" key="2">
    <source>
        <dbReference type="ARBA" id="ARBA00022525"/>
    </source>
</evidence>
<dbReference type="KEGG" id="fte:Fluta_0010"/>
<evidence type="ECO:0000256" key="6">
    <source>
        <dbReference type="ARBA" id="ARBA00022837"/>
    </source>
</evidence>
<keyword evidence="2" id="KW-0964">Secreted</keyword>
<dbReference type="GO" id="GO:0046872">
    <property type="term" value="F:metal ion binding"/>
    <property type="evidence" value="ECO:0007669"/>
    <property type="project" value="UniProtKB-KW"/>
</dbReference>
<dbReference type="Pfam" id="PF01364">
    <property type="entry name" value="Peptidase_C25"/>
    <property type="match status" value="1"/>
</dbReference>
<dbReference type="OrthoDB" id="5294031at2"/>
<reference evidence="13 14" key="1">
    <citation type="journal article" date="2011" name="Stand. Genomic Sci.">
        <title>Complete genome sequence of the gliding freshwater bacterium Fluviicola taffensis type strain (RW262).</title>
        <authorList>
            <person name="Woyke T."/>
            <person name="Chertkov O."/>
            <person name="Lapidus A."/>
            <person name="Nolan M."/>
            <person name="Lucas S."/>
            <person name="Del Rio T.G."/>
            <person name="Tice H."/>
            <person name="Cheng J.F."/>
            <person name="Tapia R."/>
            <person name="Han C."/>
            <person name="Goodwin L."/>
            <person name="Pitluck S."/>
            <person name="Liolios K."/>
            <person name="Pagani I."/>
            <person name="Ivanova N."/>
            <person name="Huntemann M."/>
            <person name="Mavromatis K."/>
            <person name="Mikhailova N."/>
            <person name="Pati A."/>
            <person name="Chen A."/>
            <person name="Palaniappan K."/>
            <person name="Land M."/>
            <person name="Hauser L."/>
            <person name="Brambilla E.M."/>
            <person name="Rohde M."/>
            <person name="Mwirichia R."/>
            <person name="Sikorski J."/>
            <person name="Tindall B.J."/>
            <person name="Goker M."/>
            <person name="Bristow J."/>
            <person name="Eisen J.A."/>
            <person name="Markowitz V."/>
            <person name="Hugenholtz P."/>
            <person name="Klenk H.P."/>
            <person name="Kyrpides N.C."/>
        </authorList>
    </citation>
    <scope>NUCLEOTIDE SEQUENCE [LARGE SCALE GENOMIC DNA]</scope>
    <source>
        <strain evidence="14">DSM 16823 / RW262 / RW262</strain>
    </source>
</reference>
<dbReference type="InterPro" id="IPR005536">
    <property type="entry name" value="Peptidase_C25_Ig-like_domain"/>
</dbReference>
<dbReference type="Pfam" id="PF03785">
    <property type="entry name" value="Peptidase_C25_C"/>
    <property type="match status" value="1"/>
</dbReference>
<evidence type="ECO:0000313" key="14">
    <source>
        <dbReference type="Proteomes" id="UP000007463"/>
    </source>
</evidence>
<dbReference type="GO" id="GO:0005576">
    <property type="term" value="C:extracellular region"/>
    <property type="evidence" value="ECO:0007669"/>
    <property type="project" value="UniProtKB-SubCell"/>
</dbReference>
<dbReference type="InterPro" id="IPR026444">
    <property type="entry name" value="Secre_tail"/>
</dbReference>
<dbReference type="EC" id="3.4.22.37" evidence="13"/>
<evidence type="ECO:0000259" key="9">
    <source>
        <dbReference type="Pfam" id="PF01364"/>
    </source>
</evidence>
<dbReference type="InterPro" id="IPR039392">
    <property type="entry name" value="Gingipain_N"/>
</dbReference>
<dbReference type="Gene3D" id="2.60.40.3800">
    <property type="match status" value="1"/>
</dbReference>
<dbReference type="EMBL" id="CP002542">
    <property type="protein sequence ID" value="AEA42020.1"/>
    <property type="molecule type" value="Genomic_DNA"/>
</dbReference>
<accession>F2I9M7</accession>
<evidence type="ECO:0000313" key="13">
    <source>
        <dbReference type="EMBL" id="AEA42020.1"/>
    </source>
</evidence>
<dbReference type="eggNOG" id="COG0296">
    <property type="taxonomic scope" value="Bacteria"/>
</dbReference>
<dbReference type="SUPFAM" id="SSF81296">
    <property type="entry name" value="E set domains"/>
    <property type="match status" value="1"/>
</dbReference>
<evidence type="ECO:0000259" key="11">
    <source>
        <dbReference type="Pfam" id="PF08126"/>
    </source>
</evidence>
<evidence type="ECO:0000256" key="4">
    <source>
        <dbReference type="ARBA" id="ARBA00022729"/>
    </source>
</evidence>
<dbReference type="Gene3D" id="3.40.50.10390">
    <property type="entry name" value="Gingipain r, domain 1"/>
    <property type="match status" value="1"/>
</dbReference>
<keyword evidence="7" id="KW-0865">Zymogen</keyword>
<feature type="domain" description="Gingipain propeptide" evidence="11">
    <location>
        <begin position="23"/>
        <end position="184"/>
    </location>
</feature>
<dbReference type="InterPro" id="IPR029030">
    <property type="entry name" value="Caspase-like_dom_sf"/>
</dbReference>
<evidence type="ECO:0000256" key="7">
    <source>
        <dbReference type="ARBA" id="ARBA00023145"/>
    </source>
</evidence>
<keyword evidence="3" id="KW-0479">Metal-binding</keyword>
<reference evidence="14" key="2">
    <citation type="submission" date="2011-02" db="EMBL/GenBank/DDBJ databases">
        <title>The complete genome of Fluviicola taffensis DSM 16823.</title>
        <authorList>
            <consortium name="US DOE Joint Genome Institute (JGI-PGF)"/>
            <person name="Lucas S."/>
            <person name="Copeland A."/>
            <person name="Lapidus A."/>
            <person name="Bruce D."/>
            <person name="Goodwin L."/>
            <person name="Pitluck S."/>
            <person name="Kyrpides N."/>
            <person name="Mavromatis K."/>
            <person name="Ivanova N."/>
            <person name="Mikhailova N."/>
            <person name="Pagani I."/>
            <person name="Chertkov O."/>
            <person name="Detter J.C."/>
            <person name="Han C."/>
            <person name="Tapia R."/>
            <person name="Land M."/>
            <person name="Hauser L."/>
            <person name="Markowitz V."/>
            <person name="Cheng J.-F."/>
            <person name="Hugenholtz P."/>
            <person name="Woyke T."/>
            <person name="Wu D."/>
            <person name="Tindall B."/>
            <person name="Pomrenke H.G."/>
            <person name="Brambilla E."/>
            <person name="Klenk H.-P."/>
            <person name="Eisen J.A."/>
        </authorList>
    </citation>
    <scope>NUCLEOTIDE SEQUENCE [LARGE SCALE GENOMIC DNA]</scope>
    <source>
        <strain evidence="14">DSM 16823 / RW262 / RW262</strain>
    </source>
</reference>
<dbReference type="Gene3D" id="2.60.40.10">
    <property type="entry name" value="Immunoglobulins"/>
    <property type="match status" value="1"/>
</dbReference>
<evidence type="ECO:0000259" key="10">
    <source>
        <dbReference type="Pfam" id="PF03785"/>
    </source>
</evidence>
<keyword evidence="4 8" id="KW-0732">Signal</keyword>
<feature type="domain" description="Secretion system C-terminal sorting" evidence="12">
    <location>
        <begin position="667"/>
        <end position="735"/>
    </location>
</feature>
<dbReference type="InterPro" id="IPR038490">
    <property type="entry name" value="Gingipain_propep_sf"/>
</dbReference>
<evidence type="ECO:0000256" key="5">
    <source>
        <dbReference type="ARBA" id="ARBA00022801"/>
    </source>
</evidence>
<sequence length="739" mass="80398" precursor="true">MKKTLLFCSILAGSFVAYGQNFLLESSNSKTIEFTHRLDIKPFEFIQIDGKSMIDFSKTYKILSKEKGSPELPLFHETLQLPAHGNPQVDVTFEEVVIFEDVLVAPSKGVLKRNVSPNSTAYSFGETYNMNSLYPATIANIKTPFIWRSMRGVVVEVSPYQYNPVTKQLFFYKGIHISLKTNTQLQGVNELSGQMDPVMKSMQQKIVLNPTIEKYTPMEESGSMLVISAPNLIEEITPLVHWKNQKGIRTELVSTTTAGTSDADIHTFIQNYYSTHPELIYVLLVGDDADIPAHTYGLSGGEQLYSDSYYGQLSGSDYYPEVFVGRFSGSEANITTMVNRTLEYEKNPLAGDWMEKAIGLGSDEGSGIGNDDEPDWQHLRNIRSVLMSSGYSEVSEFYDGSHGGSDVSGSPNPGIILPVVNNGVGLFNYTGHGDVNLCVTGNFQSSNINQATNNGKYPFVISVACNNGTFTSGTCISEAWTRAVKNGTPSGAIAAAGSSILMAWAEPMQTQDEMAEIIAETNPVNQKTTLGGLFYNSQLSMLEEYPSGSGEEVMQTWILFGDPSAQFRNKQTLPLSVVHPGNVPLNTTSVTVSCTVDGSLVAISQDNILLGSAISTGGQAVISIPVLASNDYLLVTGTKQNYATYQNSIQVADGPLGLTEIGLEFAIYPNPASDLLVLDITNGNAQTIRIISLDGKVVLEQEVSGNQTTLNTASLRSGSYILEINSNTQNVRKNIQILH</sequence>
<dbReference type="InterPro" id="IPR029031">
    <property type="entry name" value="Gingipain_N_sf"/>
</dbReference>
<gene>
    <name evidence="13" type="ordered locus">Fluta_0010</name>
</gene>
<comment type="subcellular location">
    <subcellularLocation>
        <location evidence="1">Secreted</location>
    </subcellularLocation>
</comment>
<evidence type="ECO:0000256" key="1">
    <source>
        <dbReference type="ARBA" id="ARBA00004613"/>
    </source>
</evidence>
<dbReference type="Proteomes" id="UP000007463">
    <property type="component" value="Chromosome"/>
</dbReference>
<protein>
    <submittedName>
        <fullName evidence="13">Gingipain R</fullName>
        <ecNumber evidence="13">3.4.22.37</ecNumber>
    </submittedName>
</protein>
<keyword evidence="14" id="KW-1185">Reference proteome</keyword>
<keyword evidence="6" id="KW-0106">Calcium</keyword>
<dbReference type="HOGENOM" id="CLU_376783_0_0_10"/>
<dbReference type="GO" id="GO:0006508">
    <property type="term" value="P:proteolysis"/>
    <property type="evidence" value="ECO:0007669"/>
    <property type="project" value="InterPro"/>
</dbReference>
<feature type="domain" description="Peptidase C25 Ig-like" evidence="10">
    <location>
        <begin position="576"/>
        <end position="650"/>
    </location>
</feature>
<dbReference type="CDD" id="cd10913">
    <property type="entry name" value="Peptidase_C25_N_gingipain"/>
    <property type="match status" value="1"/>
</dbReference>
<keyword evidence="5 13" id="KW-0378">Hydrolase</keyword>
<dbReference type="AlphaFoldDB" id="F2I9M7"/>
<dbReference type="InterPro" id="IPR013783">
    <property type="entry name" value="Ig-like_fold"/>
</dbReference>
<dbReference type="eggNOG" id="COG2957">
    <property type="taxonomic scope" value="Bacteria"/>
</dbReference>
<evidence type="ECO:0000256" key="3">
    <source>
        <dbReference type="ARBA" id="ARBA00022723"/>
    </source>
</evidence>
<dbReference type="GO" id="GO:0004197">
    <property type="term" value="F:cysteine-type endopeptidase activity"/>
    <property type="evidence" value="ECO:0007669"/>
    <property type="project" value="InterPro"/>
</dbReference>
<proteinExistence type="predicted"/>
<organism evidence="13 14">
    <name type="scientific">Fluviicola taffensis (strain DSM 16823 / NCIMB 13979 / RW262)</name>
    <dbReference type="NCBI Taxonomy" id="755732"/>
    <lineage>
        <taxon>Bacteria</taxon>
        <taxon>Pseudomonadati</taxon>
        <taxon>Bacteroidota</taxon>
        <taxon>Flavobacteriia</taxon>
        <taxon>Flavobacteriales</taxon>
        <taxon>Crocinitomicaceae</taxon>
        <taxon>Fluviicola</taxon>
    </lineage>
</organism>
<dbReference type="Pfam" id="PF08126">
    <property type="entry name" value="Propeptide_C25"/>
    <property type="match status" value="1"/>
</dbReference>
<dbReference type="Pfam" id="PF18962">
    <property type="entry name" value="Por_Secre_tail"/>
    <property type="match status" value="1"/>
</dbReference>
<feature type="chain" id="PRO_5003279635" evidence="8">
    <location>
        <begin position="20"/>
        <end position="739"/>
    </location>
</feature>
<evidence type="ECO:0000256" key="8">
    <source>
        <dbReference type="SAM" id="SignalP"/>
    </source>
</evidence>
<dbReference type="InterPro" id="IPR001769">
    <property type="entry name" value="Gingipain"/>
</dbReference>
<dbReference type="SUPFAM" id="SSF52129">
    <property type="entry name" value="Caspase-like"/>
    <property type="match status" value="1"/>
</dbReference>
<evidence type="ECO:0000259" key="12">
    <source>
        <dbReference type="Pfam" id="PF18962"/>
    </source>
</evidence>
<dbReference type="InterPro" id="IPR014756">
    <property type="entry name" value="Ig_E-set"/>
</dbReference>
<name>F2I9M7_FLUTR</name>
<dbReference type="NCBIfam" id="TIGR04183">
    <property type="entry name" value="Por_Secre_tail"/>
    <property type="match status" value="1"/>
</dbReference>
<feature type="domain" description="Gingipain" evidence="9">
    <location>
        <begin position="224"/>
        <end position="565"/>
    </location>
</feature>
<dbReference type="Gene3D" id="3.40.50.1460">
    <property type="match status" value="1"/>
</dbReference>
<dbReference type="RefSeq" id="WP_013684794.1">
    <property type="nucleotide sequence ID" value="NC_015321.1"/>
</dbReference>